<comment type="caution">
    <text evidence="2">The sequence shown here is derived from an EMBL/GenBank/DDBJ whole genome shotgun (WGS) entry which is preliminary data.</text>
</comment>
<dbReference type="Proteomes" id="UP000289650">
    <property type="component" value="Unassembled WGS sequence"/>
</dbReference>
<proteinExistence type="predicted"/>
<gene>
    <name evidence="2" type="ORF">D1006_19125</name>
</gene>
<evidence type="ECO:0000313" key="2">
    <source>
        <dbReference type="EMBL" id="RXV67396.1"/>
    </source>
</evidence>
<accession>A0A4Q2ACK2</accession>
<name>A0A4Q2ACK2_9BURK</name>
<evidence type="ECO:0000313" key="3">
    <source>
        <dbReference type="Proteomes" id="UP000289650"/>
    </source>
</evidence>
<dbReference type="AlphaFoldDB" id="A0A4Q2ACK2"/>
<feature type="compositionally biased region" description="Basic residues" evidence="1">
    <location>
        <begin position="1"/>
        <end position="12"/>
    </location>
</feature>
<reference evidence="2 3" key="1">
    <citation type="submission" date="2018-08" db="EMBL/GenBank/DDBJ databases">
        <title>Mountain-cultivated ginseng endophyte, Burkholderia stabilis and its activity against ginseng root rot disease.</title>
        <authorList>
            <person name="Tapan Kumar M."/>
            <person name="Bae H."/>
            <person name="Shanmugam G."/>
            <person name="Jeon J."/>
        </authorList>
    </citation>
    <scope>NUCLEOTIDE SEQUENCE [LARGE SCALE GENOMIC DNA]</scope>
    <source>
        <strain evidence="2 3">EB159</strain>
    </source>
</reference>
<dbReference type="EMBL" id="QWEX01000002">
    <property type="protein sequence ID" value="RXV67396.1"/>
    <property type="molecule type" value="Genomic_DNA"/>
</dbReference>
<sequence>MWNRQVVRKREHGRGVGWKRAGSRCHALSKGSFAGL</sequence>
<protein>
    <submittedName>
        <fullName evidence="2">Sperm protamine P1 family protein</fullName>
    </submittedName>
</protein>
<feature type="region of interest" description="Disordered" evidence="1">
    <location>
        <begin position="1"/>
        <end position="21"/>
    </location>
</feature>
<evidence type="ECO:0000256" key="1">
    <source>
        <dbReference type="SAM" id="MobiDB-lite"/>
    </source>
</evidence>
<organism evidence="2 3">
    <name type="scientific">Burkholderia stabilis</name>
    <dbReference type="NCBI Taxonomy" id="95485"/>
    <lineage>
        <taxon>Bacteria</taxon>
        <taxon>Pseudomonadati</taxon>
        <taxon>Pseudomonadota</taxon>
        <taxon>Betaproteobacteria</taxon>
        <taxon>Burkholderiales</taxon>
        <taxon>Burkholderiaceae</taxon>
        <taxon>Burkholderia</taxon>
        <taxon>Burkholderia cepacia complex</taxon>
    </lineage>
</organism>